<proteinExistence type="predicted"/>
<reference evidence="1" key="2">
    <citation type="submission" date="2022-01" db="EMBL/GenBank/DDBJ databases">
        <authorList>
            <person name="Yamashiro T."/>
            <person name="Shiraishi A."/>
            <person name="Satake H."/>
            <person name="Nakayama K."/>
        </authorList>
    </citation>
    <scope>NUCLEOTIDE SEQUENCE</scope>
</reference>
<sequence>MSSSQIQASWISLYVANGLLESTNTVQSLASWIASWSLNNFVDKLPQANLNALTSEFSDHSPLILTNRLLDYGPIPLKTVLLKIKLQGLKACLKNWRQTVRLAESASAVTLHARLDQLDLLAESGPLSSNNIEIRTNIIKDLMCLENRLIKDLKQKAKCKWAKEGDENSGFFHGIINSRLNRSRLNGLNILGSWVTDPPSIKDHIFYVFESKFKETNLSRPTSSSNLFKHLSLEDITFLDRPFSNQEIKDAV</sequence>
<gene>
    <name evidence="1" type="ORF">Tco_0628930</name>
</gene>
<organism evidence="1 2">
    <name type="scientific">Tanacetum coccineum</name>
    <dbReference type="NCBI Taxonomy" id="301880"/>
    <lineage>
        <taxon>Eukaryota</taxon>
        <taxon>Viridiplantae</taxon>
        <taxon>Streptophyta</taxon>
        <taxon>Embryophyta</taxon>
        <taxon>Tracheophyta</taxon>
        <taxon>Spermatophyta</taxon>
        <taxon>Magnoliopsida</taxon>
        <taxon>eudicotyledons</taxon>
        <taxon>Gunneridae</taxon>
        <taxon>Pentapetalae</taxon>
        <taxon>asterids</taxon>
        <taxon>campanulids</taxon>
        <taxon>Asterales</taxon>
        <taxon>Asteraceae</taxon>
        <taxon>Asteroideae</taxon>
        <taxon>Anthemideae</taxon>
        <taxon>Anthemidinae</taxon>
        <taxon>Tanacetum</taxon>
    </lineage>
</organism>
<evidence type="ECO:0000313" key="2">
    <source>
        <dbReference type="Proteomes" id="UP001151760"/>
    </source>
</evidence>
<evidence type="ECO:0008006" key="3">
    <source>
        <dbReference type="Google" id="ProtNLM"/>
    </source>
</evidence>
<dbReference type="Proteomes" id="UP001151760">
    <property type="component" value="Unassembled WGS sequence"/>
</dbReference>
<comment type="caution">
    <text evidence="1">The sequence shown here is derived from an EMBL/GenBank/DDBJ whole genome shotgun (WGS) entry which is preliminary data.</text>
</comment>
<reference evidence="1" key="1">
    <citation type="journal article" date="2022" name="Int. J. Mol. Sci.">
        <title>Draft Genome of Tanacetum Coccineum: Genomic Comparison of Closely Related Tanacetum-Family Plants.</title>
        <authorList>
            <person name="Yamashiro T."/>
            <person name="Shiraishi A."/>
            <person name="Nakayama K."/>
            <person name="Satake H."/>
        </authorList>
    </citation>
    <scope>NUCLEOTIDE SEQUENCE</scope>
</reference>
<name>A0ABQ4WRW4_9ASTR</name>
<accession>A0ABQ4WRW4</accession>
<evidence type="ECO:0000313" key="1">
    <source>
        <dbReference type="EMBL" id="GJS55568.1"/>
    </source>
</evidence>
<dbReference type="EMBL" id="BQNB010008877">
    <property type="protein sequence ID" value="GJS55568.1"/>
    <property type="molecule type" value="Genomic_DNA"/>
</dbReference>
<protein>
    <recommendedName>
        <fullName evidence="3">RNA-directed DNA polymerase from mobile element jockey-like</fullName>
    </recommendedName>
</protein>
<keyword evidence="2" id="KW-1185">Reference proteome</keyword>